<dbReference type="InterPro" id="IPR010105">
    <property type="entry name" value="TonB_sidphr_rcpt"/>
</dbReference>
<keyword evidence="5" id="KW-0410">Iron transport</keyword>
<evidence type="ECO:0000256" key="12">
    <source>
        <dbReference type="ARBA" id="ARBA00023170"/>
    </source>
</evidence>
<dbReference type="InterPro" id="IPR037066">
    <property type="entry name" value="Plug_dom_sf"/>
</dbReference>
<organism evidence="19 20">
    <name type="scientific">Methylocystis heyeri</name>
    <dbReference type="NCBI Taxonomy" id="391905"/>
    <lineage>
        <taxon>Bacteria</taxon>
        <taxon>Pseudomonadati</taxon>
        <taxon>Pseudomonadota</taxon>
        <taxon>Alphaproteobacteria</taxon>
        <taxon>Hyphomicrobiales</taxon>
        <taxon>Methylocystaceae</taxon>
        <taxon>Methylocystis</taxon>
    </lineage>
</organism>
<dbReference type="OrthoDB" id="9760333at2"/>
<evidence type="ECO:0000256" key="9">
    <source>
        <dbReference type="ARBA" id="ARBA00023065"/>
    </source>
</evidence>
<dbReference type="InterPro" id="IPR039426">
    <property type="entry name" value="TonB-dep_rcpt-like"/>
</dbReference>
<evidence type="ECO:0000256" key="13">
    <source>
        <dbReference type="ARBA" id="ARBA00023237"/>
    </source>
</evidence>
<evidence type="ECO:0000256" key="15">
    <source>
        <dbReference type="RuleBase" id="RU003357"/>
    </source>
</evidence>
<dbReference type="InterPro" id="IPR000531">
    <property type="entry name" value="Beta-barrel_TonB"/>
</dbReference>
<dbReference type="RefSeq" id="WP_136495735.1">
    <property type="nucleotide sequence ID" value="NZ_CP046052.1"/>
</dbReference>
<evidence type="ECO:0000256" key="6">
    <source>
        <dbReference type="ARBA" id="ARBA00022692"/>
    </source>
</evidence>
<name>A0A6B8KCX7_9HYPH</name>
<dbReference type="GO" id="GO:0009279">
    <property type="term" value="C:cell outer membrane"/>
    <property type="evidence" value="ECO:0007669"/>
    <property type="project" value="UniProtKB-SubCell"/>
</dbReference>
<keyword evidence="10 15" id="KW-0798">TonB box</keyword>
<dbReference type="Pfam" id="PF00593">
    <property type="entry name" value="TonB_dep_Rec_b-barrel"/>
    <property type="match status" value="1"/>
</dbReference>
<keyword evidence="13 14" id="KW-0998">Cell outer membrane</keyword>
<dbReference type="GO" id="GO:0015891">
    <property type="term" value="P:siderophore transport"/>
    <property type="evidence" value="ECO:0007669"/>
    <property type="project" value="InterPro"/>
</dbReference>
<keyword evidence="6 14" id="KW-0812">Transmembrane</keyword>
<evidence type="ECO:0000256" key="8">
    <source>
        <dbReference type="ARBA" id="ARBA00023004"/>
    </source>
</evidence>
<dbReference type="CDD" id="cd01347">
    <property type="entry name" value="ligand_gated_channel"/>
    <property type="match status" value="1"/>
</dbReference>
<keyword evidence="7" id="KW-0732">Signal</keyword>
<evidence type="ECO:0000256" key="10">
    <source>
        <dbReference type="ARBA" id="ARBA00023077"/>
    </source>
</evidence>
<sequence>MFRNVFMRGVSAGVVSIAFPTLQAKAQESLPAIEIGAQQSASPTGPTDGPIPANFLPGGPNDPAAYSKPDTTTATKTDTPIMQTPFSVQIVPQQVLQDQQVVVLDQALQNVSAVTPVTNGLLQNGYNIRGFTTYEYYLDGVRVNTFYTPPSREMADIQQVEVLKGPASILYGRLEPGGLVNLVPKQPMSEPHAELQQQIGSYGFYRTTLDMTGPVTTDRSLLYRFDMAYENADSFRDMDHSYRIFVAPRLRWAPTQDTQVNLYAEFFNGRDPVDLGIPTVGNYLAPVPISRSFGAPDSALNTNSDLRVGYNWSHNFNKDWKITQRFDANYRDVPSMAVVPLGADPTNCTLWSCPVPRIINANPDVRIQNYFASADVTGRFETLGLSHELLAGADYYSNHSIVSNLLNFSTVPGTDLFSPVYTPNLRYLLATPDTATSGVTDQSWYGLYVQDQLTLPYDFHMLAGFRYDNATAGNYSLATIPAPPSESSSFQHETALKPRFGLLWQPIPQLSFYGDYVENFGLSNPQNPLQSVLPPTSARQWEAGVKTDLLDGRFMTTVAWFDIVKNNVATPSPDPTLAAQGIQVATGAVRNTGVEMDFKGQVTPELKVIGSYAMINSAIIADNGGNVGNRLFGVPRKSGSLWAVYEPQAHALKGLAFGAGLYGQTNVEIDNANSFTLPGYITVNMMGRYKLVVAGRDVTFQLNVNNMLNKGYYLASGSSVGIFPGAPRSFLGSLKVEF</sequence>
<dbReference type="PANTHER" id="PTHR32552">
    <property type="entry name" value="FERRICHROME IRON RECEPTOR-RELATED"/>
    <property type="match status" value="1"/>
</dbReference>
<evidence type="ECO:0000256" key="7">
    <source>
        <dbReference type="ARBA" id="ARBA00022729"/>
    </source>
</evidence>
<dbReference type="FunFam" id="2.40.170.20:FF:000005">
    <property type="entry name" value="TonB-dependent siderophore receptor"/>
    <property type="match status" value="1"/>
</dbReference>
<comment type="similarity">
    <text evidence="2 14 15">Belongs to the TonB-dependent receptor family.</text>
</comment>
<feature type="domain" description="TonB-dependent receptor plug" evidence="18">
    <location>
        <begin position="81"/>
        <end position="178"/>
    </location>
</feature>
<feature type="domain" description="TonB-dependent receptor-like beta-barrel" evidence="17">
    <location>
        <begin position="253"/>
        <end position="706"/>
    </location>
</feature>
<evidence type="ECO:0000256" key="3">
    <source>
        <dbReference type="ARBA" id="ARBA00022448"/>
    </source>
</evidence>
<dbReference type="AlphaFoldDB" id="A0A6B8KCX7"/>
<dbReference type="PANTHER" id="PTHR32552:SF68">
    <property type="entry name" value="FERRICHROME OUTER MEMBRANE TRANSPORTER_PHAGE RECEPTOR"/>
    <property type="match status" value="1"/>
</dbReference>
<evidence type="ECO:0000256" key="14">
    <source>
        <dbReference type="PROSITE-ProRule" id="PRU01360"/>
    </source>
</evidence>
<evidence type="ECO:0000256" key="16">
    <source>
        <dbReference type="SAM" id="MobiDB-lite"/>
    </source>
</evidence>
<dbReference type="Gene3D" id="2.40.170.20">
    <property type="entry name" value="TonB-dependent receptor, beta-barrel domain"/>
    <property type="match status" value="1"/>
</dbReference>
<evidence type="ECO:0000313" key="20">
    <source>
        <dbReference type="Proteomes" id="UP000309061"/>
    </source>
</evidence>
<evidence type="ECO:0000256" key="5">
    <source>
        <dbReference type="ARBA" id="ARBA00022496"/>
    </source>
</evidence>
<dbReference type="KEGG" id="mhey:H2LOC_006950"/>
<dbReference type="Proteomes" id="UP000309061">
    <property type="component" value="Chromosome"/>
</dbReference>
<accession>A0A6B8KCX7</accession>
<keyword evidence="12 19" id="KW-0675">Receptor</keyword>
<protein>
    <submittedName>
        <fullName evidence="19">TonB-dependent siderophore receptor</fullName>
    </submittedName>
</protein>
<evidence type="ECO:0000256" key="4">
    <source>
        <dbReference type="ARBA" id="ARBA00022452"/>
    </source>
</evidence>
<dbReference type="PROSITE" id="PS52016">
    <property type="entry name" value="TONB_DEPENDENT_REC_3"/>
    <property type="match status" value="1"/>
</dbReference>
<evidence type="ECO:0000259" key="17">
    <source>
        <dbReference type="Pfam" id="PF00593"/>
    </source>
</evidence>
<keyword evidence="20" id="KW-1185">Reference proteome</keyword>
<evidence type="ECO:0000256" key="2">
    <source>
        <dbReference type="ARBA" id="ARBA00009810"/>
    </source>
</evidence>
<dbReference type="InterPro" id="IPR012910">
    <property type="entry name" value="Plug_dom"/>
</dbReference>
<evidence type="ECO:0000256" key="1">
    <source>
        <dbReference type="ARBA" id="ARBA00004571"/>
    </source>
</evidence>
<comment type="subcellular location">
    <subcellularLocation>
        <location evidence="1 14">Cell outer membrane</location>
        <topology evidence="1 14">Multi-pass membrane protein</topology>
    </subcellularLocation>
</comment>
<dbReference type="SUPFAM" id="SSF56935">
    <property type="entry name" value="Porins"/>
    <property type="match status" value="1"/>
</dbReference>
<dbReference type="FunFam" id="2.170.130.10:FF:000001">
    <property type="entry name" value="Catecholate siderophore TonB-dependent receptor"/>
    <property type="match status" value="1"/>
</dbReference>
<dbReference type="GO" id="GO:0015344">
    <property type="term" value="F:siderophore uptake transmembrane transporter activity"/>
    <property type="evidence" value="ECO:0007669"/>
    <property type="project" value="TreeGrafter"/>
</dbReference>
<feature type="region of interest" description="Disordered" evidence="16">
    <location>
        <begin position="38"/>
        <end position="77"/>
    </location>
</feature>
<dbReference type="InterPro" id="IPR036942">
    <property type="entry name" value="Beta-barrel_TonB_sf"/>
</dbReference>
<reference evidence="19 20" key="1">
    <citation type="submission" date="2019-11" db="EMBL/GenBank/DDBJ databases">
        <title>The genome sequence of Methylocystis heyeri.</title>
        <authorList>
            <person name="Oshkin I.Y."/>
            <person name="Miroshnikov K."/>
            <person name="Dedysh S.N."/>
        </authorList>
    </citation>
    <scope>NUCLEOTIDE SEQUENCE [LARGE SCALE GENOMIC DNA]</scope>
    <source>
        <strain evidence="19 20">H2</strain>
    </source>
</reference>
<gene>
    <name evidence="19" type="ORF">H2LOC_006950</name>
</gene>
<keyword evidence="8" id="KW-0408">Iron</keyword>
<dbReference type="EMBL" id="CP046052">
    <property type="protein sequence ID" value="QGM45452.1"/>
    <property type="molecule type" value="Genomic_DNA"/>
</dbReference>
<keyword evidence="9" id="KW-0406">Ion transport</keyword>
<evidence type="ECO:0000259" key="18">
    <source>
        <dbReference type="Pfam" id="PF07715"/>
    </source>
</evidence>
<dbReference type="GO" id="GO:0038023">
    <property type="term" value="F:signaling receptor activity"/>
    <property type="evidence" value="ECO:0007669"/>
    <property type="project" value="InterPro"/>
</dbReference>
<feature type="compositionally biased region" description="Low complexity" evidence="16">
    <location>
        <begin position="68"/>
        <end position="77"/>
    </location>
</feature>
<keyword evidence="11 14" id="KW-0472">Membrane</keyword>
<keyword evidence="3 14" id="KW-0813">Transport</keyword>
<dbReference type="NCBIfam" id="TIGR01783">
    <property type="entry name" value="TonB-siderophor"/>
    <property type="match status" value="1"/>
</dbReference>
<proteinExistence type="inferred from homology"/>
<dbReference type="Pfam" id="PF07715">
    <property type="entry name" value="Plug"/>
    <property type="match status" value="1"/>
</dbReference>
<keyword evidence="4 14" id="KW-1134">Transmembrane beta strand</keyword>
<evidence type="ECO:0000313" key="19">
    <source>
        <dbReference type="EMBL" id="QGM45452.1"/>
    </source>
</evidence>
<dbReference type="Gene3D" id="2.170.130.10">
    <property type="entry name" value="TonB-dependent receptor, plug domain"/>
    <property type="match status" value="1"/>
</dbReference>
<evidence type="ECO:0000256" key="11">
    <source>
        <dbReference type="ARBA" id="ARBA00023136"/>
    </source>
</evidence>